<comment type="caution">
    <text evidence="8">The sequence shown here is derived from an EMBL/GenBank/DDBJ whole genome shotgun (WGS) entry which is preliminary data.</text>
</comment>
<keyword evidence="5" id="KW-0408">Iron</keyword>
<dbReference type="GO" id="GO:0003824">
    <property type="term" value="F:catalytic activity"/>
    <property type="evidence" value="ECO:0007669"/>
    <property type="project" value="InterPro"/>
</dbReference>
<evidence type="ECO:0000256" key="6">
    <source>
        <dbReference type="ARBA" id="ARBA00023014"/>
    </source>
</evidence>
<dbReference type="GO" id="GO:0051539">
    <property type="term" value="F:4 iron, 4 sulfur cluster binding"/>
    <property type="evidence" value="ECO:0007669"/>
    <property type="project" value="UniProtKB-KW"/>
</dbReference>
<keyword evidence="3" id="KW-0949">S-adenosyl-L-methionine</keyword>
<dbReference type="PROSITE" id="PS51918">
    <property type="entry name" value="RADICAL_SAM"/>
    <property type="match status" value="1"/>
</dbReference>
<dbReference type="InterPro" id="IPR013785">
    <property type="entry name" value="Aldolase_TIM"/>
</dbReference>
<dbReference type="Pfam" id="PF04055">
    <property type="entry name" value="Radical_SAM"/>
    <property type="match status" value="1"/>
</dbReference>
<keyword evidence="4" id="KW-0479">Metal-binding</keyword>
<dbReference type="NCBIfam" id="TIGR04085">
    <property type="entry name" value="rSAM_more_4Fe4S"/>
    <property type="match status" value="1"/>
</dbReference>
<dbReference type="SFLD" id="SFLDS00029">
    <property type="entry name" value="Radical_SAM"/>
    <property type="match status" value="1"/>
</dbReference>
<evidence type="ECO:0000259" key="7">
    <source>
        <dbReference type="PROSITE" id="PS51918"/>
    </source>
</evidence>
<dbReference type="AlphaFoldDB" id="A0A1F5R4A2"/>
<evidence type="ECO:0000256" key="1">
    <source>
        <dbReference type="ARBA" id="ARBA00001966"/>
    </source>
</evidence>
<dbReference type="InterPro" id="IPR007197">
    <property type="entry name" value="rSAM"/>
</dbReference>
<proteinExistence type="predicted"/>
<reference evidence="8 9" key="1">
    <citation type="journal article" date="2016" name="Nat. Commun.">
        <title>Thousands of microbial genomes shed light on interconnected biogeochemical processes in an aquifer system.</title>
        <authorList>
            <person name="Anantharaman K."/>
            <person name="Brown C.T."/>
            <person name="Hug L.A."/>
            <person name="Sharon I."/>
            <person name="Castelle C.J."/>
            <person name="Probst A.J."/>
            <person name="Thomas B.C."/>
            <person name="Singh A."/>
            <person name="Wilkins M.J."/>
            <person name="Karaoz U."/>
            <person name="Brodie E.L."/>
            <person name="Williams K.H."/>
            <person name="Hubbard S.S."/>
            <person name="Banfield J.F."/>
        </authorList>
    </citation>
    <scope>NUCLEOTIDE SEQUENCE [LARGE SCALE GENOMIC DNA]</scope>
</reference>
<dbReference type="GO" id="GO:0046872">
    <property type="term" value="F:metal ion binding"/>
    <property type="evidence" value="ECO:0007669"/>
    <property type="project" value="UniProtKB-KW"/>
</dbReference>
<evidence type="ECO:0000256" key="4">
    <source>
        <dbReference type="ARBA" id="ARBA00022723"/>
    </source>
</evidence>
<feature type="domain" description="Radical SAM core" evidence="7">
    <location>
        <begin position="86"/>
        <end position="319"/>
    </location>
</feature>
<dbReference type="PANTHER" id="PTHR43787">
    <property type="entry name" value="FEMO COFACTOR BIOSYNTHESIS PROTEIN NIFB-RELATED"/>
    <property type="match status" value="1"/>
</dbReference>
<sequence length="441" mass="51296">MEKDVYKSSQYNIFFEDKAGVTLLYNTFTTALIKLTKEKAEKIKITLKLNDLNELETDEYNLLINNGFIINNKINEIDQVKFRYYRGVFNSRDFRVTIVPTLNCNLNCPYCFERDKRDENITLKEYEEIYKFIDKQLFICQPNDFGISWYGGEPLLEVDTIENISNKIDIICKNNNIKRACDSIVTNGYLLDEDCAKRLFNCGIKKIQITLDGDRDAHNKQRILKNGEGTFDKILNSIIIAQRYFELVTVRFNTNKSNHEGIVRLLKNKSDIFNKNNIVISVGRLKNYLGGIVSKENDNDCLNGFELQNIQGYIDNYYKRVKTVNKMPIQIKHTNCGAESHKCFIIGPKLKIYKCAEALGYSDSVGFIVDGDFQPNEVFWQWFNYNIFNNNEKCMSCKYVPMCMGGCPSSRKRLGIPNNEICGYWEQWLNIKFNELINTLN</sequence>
<dbReference type="PANTHER" id="PTHR43787:SF3">
    <property type="entry name" value="ARYLSULFATASE REGULATORY PROTEIN"/>
    <property type="match status" value="1"/>
</dbReference>
<evidence type="ECO:0000256" key="3">
    <source>
        <dbReference type="ARBA" id="ARBA00022691"/>
    </source>
</evidence>
<evidence type="ECO:0000256" key="2">
    <source>
        <dbReference type="ARBA" id="ARBA00022485"/>
    </source>
</evidence>
<evidence type="ECO:0000313" key="9">
    <source>
        <dbReference type="Proteomes" id="UP000177230"/>
    </source>
</evidence>
<evidence type="ECO:0000313" key="8">
    <source>
        <dbReference type="EMBL" id="OGF08853.1"/>
    </source>
</evidence>
<keyword evidence="6" id="KW-0411">Iron-sulfur</keyword>
<protein>
    <recommendedName>
        <fullName evidence="7">Radical SAM core domain-containing protein</fullName>
    </recommendedName>
</protein>
<dbReference type="SUPFAM" id="SSF102114">
    <property type="entry name" value="Radical SAM enzymes"/>
    <property type="match status" value="1"/>
</dbReference>
<dbReference type="EMBL" id="MFFM01000046">
    <property type="protein sequence ID" value="OGF08853.1"/>
    <property type="molecule type" value="Genomic_DNA"/>
</dbReference>
<keyword evidence="2" id="KW-0004">4Fe-4S</keyword>
<dbReference type="UniPathway" id="UPA00782"/>
<dbReference type="Gene3D" id="3.20.20.70">
    <property type="entry name" value="Aldolase class I"/>
    <property type="match status" value="1"/>
</dbReference>
<evidence type="ECO:0000256" key="5">
    <source>
        <dbReference type="ARBA" id="ARBA00023004"/>
    </source>
</evidence>
<dbReference type="InterPro" id="IPR058240">
    <property type="entry name" value="rSAM_sf"/>
</dbReference>
<accession>A0A1F5R4A2</accession>
<organism evidence="8 9">
    <name type="scientific">Candidatus Edwardsbacteria bacterium GWF2_54_11</name>
    <dbReference type="NCBI Taxonomy" id="1817851"/>
    <lineage>
        <taxon>Bacteria</taxon>
        <taxon>Candidatus Edwardsiibacteriota</taxon>
    </lineage>
</organism>
<dbReference type="Proteomes" id="UP000177230">
    <property type="component" value="Unassembled WGS sequence"/>
</dbReference>
<comment type="cofactor">
    <cofactor evidence="1">
        <name>[4Fe-4S] cluster</name>
        <dbReference type="ChEBI" id="CHEBI:49883"/>
    </cofactor>
</comment>
<dbReference type="SFLD" id="SFLDG01067">
    <property type="entry name" value="SPASM/twitch_domain_containing"/>
    <property type="match status" value="1"/>
</dbReference>
<dbReference type="CDD" id="cd01335">
    <property type="entry name" value="Radical_SAM"/>
    <property type="match status" value="1"/>
</dbReference>
<name>A0A1F5R4A2_9BACT</name>
<dbReference type="InterPro" id="IPR023885">
    <property type="entry name" value="4Fe4S-binding_SPASM_dom"/>
</dbReference>
<gene>
    <name evidence="8" type="ORF">A2024_01095</name>
</gene>